<reference evidence="2 3" key="1">
    <citation type="submission" date="2008-10" db="EMBL/GenBank/DDBJ databases">
        <title>Genome sequence of Bacillus cereus G9842.</title>
        <authorList>
            <person name="Dodson R.J."/>
            <person name="Durkin A.S."/>
            <person name="Rosovitz M.J."/>
            <person name="Rasko D.A."/>
            <person name="Hoffmaster A."/>
            <person name="Ravel J."/>
            <person name="Sutton G."/>
        </authorList>
    </citation>
    <scope>NUCLEOTIDE SEQUENCE [LARGE SCALE GENOMIC DNA]</scope>
    <source>
        <strain evidence="2 3">G9842</strain>
        <plasmid evidence="2 3">pG9842_140</plasmid>
    </source>
</reference>
<dbReference type="InterPro" id="IPR036116">
    <property type="entry name" value="FN3_sf"/>
</dbReference>
<dbReference type="AlphaFoldDB" id="B7IZK3"/>
<accession>B7IZK3</accession>
<evidence type="ECO:0000313" key="2">
    <source>
        <dbReference type="EMBL" id="ACK98780.1"/>
    </source>
</evidence>
<gene>
    <name evidence="2" type="ordered locus">BCG9842_A0010</name>
</gene>
<dbReference type="InterPro" id="IPR013783">
    <property type="entry name" value="Ig-like_fold"/>
</dbReference>
<dbReference type="HOGENOM" id="CLU_1988088_0_0_9"/>
<dbReference type="Proteomes" id="UP000006744">
    <property type="component" value="Plasmid pG9842_140"/>
</dbReference>
<name>B7IZK3_BACC2</name>
<dbReference type="KEGG" id="bcg:BCG9842_A0010"/>
<evidence type="ECO:0000259" key="1">
    <source>
        <dbReference type="PROSITE" id="PS50853"/>
    </source>
</evidence>
<keyword evidence="2" id="KW-0614">Plasmid</keyword>
<dbReference type="RefSeq" id="WP_001135335.1">
    <property type="nucleotide sequence ID" value="NC_011774.1"/>
</dbReference>
<dbReference type="InterPro" id="IPR003961">
    <property type="entry name" value="FN3_dom"/>
</dbReference>
<dbReference type="SUPFAM" id="SSF49265">
    <property type="entry name" value="Fibronectin type III"/>
    <property type="match status" value="1"/>
</dbReference>
<evidence type="ECO:0000313" key="3">
    <source>
        <dbReference type="Proteomes" id="UP000006744"/>
    </source>
</evidence>
<feature type="domain" description="Fibronectin type-III" evidence="1">
    <location>
        <begin position="5"/>
        <end position="104"/>
    </location>
</feature>
<dbReference type="CDD" id="cd00063">
    <property type="entry name" value="FN3"/>
    <property type="match status" value="1"/>
</dbReference>
<dbReference type="PROSITE" id="PS50853">
    <property type="entry name" value="FN3"/>
    <property type="match status" value="1"/>
</dbReference>
<sequence length="125" mass="13796">MPPTVPTNLKVTASTNSVYLTGETITVSWDASTDPEEEAITYDVDFYNESSWVPIASKTTDVSVEYKLPDGLNITNAKIRVRAVDNNTATSAYQESSAFTVRKQLLLVEDGEVIRVYQDGAWISI</sequence>
<proteinExistence type="predicted"/>
<dbReference type="EMBL" id="CP001188">
    <property type="protein sequence ID" value="ACK98780.1"/>
    <property type="molecule type" value="Genomic_DNA"/>
</dbReference>
<protein>
    <submittedName>
        <fullName evidence="2">Cell wall/surface repeat protein</fullName>
    </submittedName>
</protein>
<organism evidence="2 3">
    <name type="scientific">Bacillus cereus (strain G9842)</name>
    <dbReference type="NCBI Taxonomy" id="405531"/>
    <lineage>
        <taxon>Bacteria</taxon>
        <taxon>Bacillati</taxon>
        <taxon>Bacillota</taxon>
        <taxon>Bacilli</taxon>
        <taxon>Bacillales</taxon>
        <taxon>Bacillaceae</taxon>
        <taxon>Bacillus</taxon>
        <taxon>Bacillus cereus group</taxon>
    </lineage>
</organism>
<geneLocation type="plasmid" evidence="2 3">
    <name>pG9842_140</name>
</geneLocation>
<dbReference type="Gene3D" id="2.60.40.10">
    <property type="entry name" value="Immunoglobulins"/>
    <property type="match status" value="1"/>
</dbReference>